<evidence type="ECO:0000259" key="2">
    <source>
        <dbReference type="Pfam" id="PF05065"/>
    </source>
</evidence>
<dbReference type="SUPFAM" id="SSF56563">
    <property type="entry name" value="Major capsid protein gp5"/>
    <property type="match status" value="1"/>
</dbReference>
<dbReference type="Pfam" id="PF05065">
    <property type="entry name" value="Phage_capsid"/>
    <property type="match status" value="1"/>
</dbReference>
<dbReference type="NCBIfam" id="TIGR01554">
    <property type="entry name" value="major_cap_HK97"/>
    <property type="match status" value="1"/>
</dbReference>
<dbReference type="AlphaFoldDB" id="A0A1H2WC54"/>
<reference evidence="3 4" key="1">
    <citation type="submission" date="2016-10" db="EMBL/GenBank/DDBJ databases">
        <authorList>
            <person name="de Groot N.N."/>
        </authorList>
    </citation>
    <scope>NUCLEOTIDE SEQUENCE [LARGE SCALE GENOMIC DNA]</scope>
    <source>
        <strain evidence="3 4">CGMCC 1.8894</strain>
    </source>
</reference>
<protein>
    <submittedName>
        <fullName evidence="3">Phage major capsid protein, HK97 family</fullName>
    </submittedName>
</protein>
<dbReference type="InterPro" id="IPR024455">
    <property type="entry name" value="Phage_capsid"/>
</dbReference>
<dbReference type="EMBL" id="FNOM01000003">
    <property type="protein sequence ID" value="SDW78066.1"/>
    <property type="molecule type" value="Genomic_DNA"/>
</dbReference>
<dbReference type="InterPro" id="IPR054612">
    <property type="entry name" value="Phage_capsid-like_C"/>
</dbReference>
<organism evidence="3 4">
    <name type="scientific">Roseicitreum antarcticum</name>
    <dbReference type="NCBI Taxonomy" id="564137"/>
    <lineage>
        <taxon>Bacteria</taxon>
        <taxon>Pseudomonadati</taxon>
        <taxon>Pseudomonadota</taxon>
        <taxon>Alphaproteobacteria</taxon>
        <taxon>Rhodobacterales</taxon>
        <taxon>Paracoccaceae</taxon>
        <taxon>Roseicitreum</taxon>
    </lineage>
</organism>
<dbReference type="RefSeq" id="WP_092886885.1">
    <property type="nucleotide sequence ID" value="NZ_CP061498.1"/>
</dbReference>
<name>A0A1H2WC54_9RHOB</name>
<dbReference type="OrthoDB" id="637859at2"/>
<feature type="domain" description="Phage capsid-like C-terminal" evidence="2">
    <location>
        <begin position="163"/>
        <end position="432"/>
    </location>
</feature>
<evidence type="ECO:0000256" key="1">
    <source>
        <dbReference type="ARBA" id="ARBA00004328"/>
    </source>
</evidence>
<proteinExistence type="predicted"/>
<gene>
    <name evidence="3" type="ORF">SAMN04488238_103332</name>
</gene>
<comment type="subcellular location">
    <subcellularLocation>
        <location evidence="1">Virion</location>
    </subcellularLocation>
</comment>
<evidence type="ECO:0000313" key="4">
    <source>
        <dbReference type="Proteomes" id="UP000198539"/>
    </source>
</evidence>
<dbReference type="Proteomes" id="UP000198539">
    <property type="component" value="Unassembled WGS sequence"/>
</dbReference>
<dbReference type="Gene3D" id="3.30.2400.10">
    <property type="entry name" value="Major capsid protein gp5"/>
    <property type="match status" value="1"/>
</dbReference>
<accession>A0A1H2WC54</accession>
<sequence length="435" mass="45970">MKMMKSTAALAAMMAAAPRAVMVAPRADVTGDTAKMLAEIKAVATQTRDDLFPKAEAALKEAQKAGTLSAELKASIDELLPKFNAASAAQSKLEGKMEALESRTLDVEQLAAQGGGRNGAGSVSAGREIAQGDELKAYVAAGRPGAFEAAIKAQITTVGGSAGGLIWSDREQDPVRIARRTLLIRSLLNVVPTGQTGSVEYTRQTLRTNAAAPTAEGAASPASTYGWTKAETFLRKVSHVTHVTEEALSDAAMLEGEINGELAYGLDLVEEQQILTGSGVGQNLSGLITNATAFAAASGLPNAQRIDRLRLAILQVTLNDYAADGIVMNPTDWAAIELLKDGENRYLFGVPANPGQPALWRLPVVESNSMTANEWLVGAMRMAATLYDRQENTLRISSEHADNFVEGMLTMKGTKRVALAVKRPPSLVTGNFTFG</sequence>
<dbReference type="Gene3D" id="3.30.2320.10">
    <property type="entry name" value="hypothetical protein PF0899 domain"/>
    <property type="match status" value="1"/>
</dbReference>
<dbReference type="STRING" id="564137.SAMN04488238_103332"/>
<evidence type="ECO:0000313" key="3">
    <source>
        <dbReference type="EMBL" id="SDW78066.1"/>
    </source>
</evidence>
<keyword evidence="4" id="KW-1185">Reference proteome</keyword>